<evidence type="ECO:0000313" key="2">
    <source>
        <dbReference type="Proteomes" id="UP001321749"/>
    </source>
</evidence>
<dbReference type="AlphaFoldDB" id="A0AAV9HRB8"/>
<sequence length="70" mass="8133">MSGRSFSTIISCMRTTTCLCISETTTARKFAQLHFFNFFNFFTFSFFMTCLSHCPAPNFSNHYYSSIPRT</sequence>
<proteinExistence type="predicted"/>
<accession>A0AAV9HRB8</accession>
<reference evidence="1" key="1">
    <citation type="journal article" date="2023" name="Mol. Phylogenet. Evol.">
        <title>Genome-scale phylogeny and comparative genomics of the fungal order Sordariales.</title>
        <authorList>
            <person name="Hensen N."/>
            <person name="Bonometti L."/>
            <person name="Westerberg I."/>
            <person name="Brannstrom I.O."/>
            <person name="Guillou S."/>
            <person name="Cros-Aarteil S."/>
            <person name="Calhoun S."/>
            <person name="Haridas S."/>
            <person name="Kuo A."/>
            <person name="Mondo S."/>
            <person name="Pangilinan J."/>
            <person name="Riley R."/>
            <person name="LaButti K."/>
            <person name="Andreopoulos B."/>
            <person name="Lipzen A."/>
            <person name="Chen C."/>
            <person name="Yan M."/>
            <person name="Daum C."/>
            <person name="Ng V."/>
            <person name="Clum A."/>
            <person name="Steindorff A."/>
            <person name="Ohm R.A."/>
            <person name="Martin F."/>
            <person name="Silar P."/>
            <person name="Natvig D.O."/>
            <person name="Lalanne C."/>
            <person name="Gautier V."/>
            <person name="Ament-Velasquez S.L."/>
            <person name="Kruys A."/>
            <person name="Hutchinson M.I."/>
            <person name="Powell A.J."/>
            <person name="Barry K."/>
            <person name="Miller A.N."/>
            <person name="Grigoriev I.V."/>
            <person name="Debuchy R."/>
            <person name="Gladieux P."/>
            <person name="Hiltunen Thoren M."/>
            <person name="Johannesson H."/>
        </authorList>
    </citation>
    <scope>NUCLEOTIDE SEQUENCE</scope>
    <source>
        <strain evidence="1">PSN324</strain>
    </source>
</reference>
<comment type="caution">
    <text evidence="1">The sequence shown here is derived from an EMBL/GenBank/DDBJ whole genome shotgun (WGS) entry which is preliminary data.</text>
</comment>
<gene>
    <name evidence="1" type="ORF">QBC42DRAFT_265974</name>
</gene>
<dbReference type="Proteomes" id="UP001321749">
    <property type="component" value="Unassembled WGS sequence"/>
</dbReference>
<name>A0AAV9HRB8_9PEZI</name>
<reference evidence="1" key="2">
    <citation type="submission" date="2023-06" db="EMBL/GenBank/DDBJ databases">
        <authorList>
            <consortium name="Lawrence Berkeley National Laboratory"/>
            <person name="Mondo S.J."/>
            <person name="Hensen N."/>
            <person name="Bonometti L."/>
            <person name="Westerberg I."/>
            <person name="Brannstrom I.O."/>
            <person name="Guillou S."/>
            <person name="Cros-Aarteil S."/>
            <person name="Calhoun S."/>
            <person name="Haridas S."/>
            <person name="Kuo A."/>
            <person name="Pangilinan J."/>
            <person name="Riley R."/>
            <person name="Labutti K."/>
            <person name="Andreopoulos B."/>
            <person name="Lipzen A."/>
            <person name="Chen C."/>
            <person name="Yanf M."/>
            <person name="Daum C."/>
            <person name="Ng V."/>
            <person name="Clum A."/>
            <person name="Steindorff A."/>
            <person name="Ohm R."/>
            <person name="Martin F."/>
            <person name="Silar P."/>
            <person name="Natvig D."/>
            <person name="Lalanne C."/>
            <person name="Gautier V."/>
            <person name="Ament-Velasquez S.L."/>
            <person name="Kruys A."/>
            <person name="Hutchinson M.I."/>
            <person name="Powell A.J."/>
            <person name="Barry K."/>
            <person name="Miller A.N."/>
            <person name="Grigoriev I.V."/>
            <person name="Debuchy R."/>
            <person name="Gladieux P."/>
            <person name="Thoren M.H."/>
            <person name="Johannesson H."/>
        </authorList>
    </citation>
    <scope>NUCLEOTIDE SEQUENCE</scope>
    <source>
        <strain evidence="1">PSN324</strain>
    </source>
</reference>
<protein>
    <submittedName>
        <fullName evidence="1">Uncharacterized protein</fullName>
    </submittedName>
</protein>
<evidence type="ECO:0000313" key="1">
    <source>
        <dbReference type="EMBL" id="KAK4463279.1"/>
    </source>
</evidence>
<organism evidence="1 2">
    <name type="scientific">Cladorrhinum samala</name>
    <dbReference type="NCBI Taxonomy" id="585594"/>
    <lineage>
        <taxon>Eukaryota</taxon>
        <taxon>Fungi</taxon>
        <taxon>Dikarya</taxon>
        <taxon>Ascomycota</taxon>
        <taxon>Pezizomycotina</taxon>
        <taxon>Sordariomycetes</taxon>
        <taxon>Sordariomycetidae</taxon>
        <taxon>Sordariales</taxon>
        <taxon>Podosporaceae</taxon>
        <taxon>Cladorrhinum</taxon>
    </lineage>
</organism>
<keyword evidence="2" id="KW-1185">Reference proteome</keyword>
<dbReference type="EMBL" id="MU864961">
    <property type="protein sequence ID" value="KAK4463279.1"/>
    <property type="molecule type" value="Genomic_DNA"/>
</dbReference>